<protein>
    <recommendedName>
        <fullName evidence="2">Rhamnogalacturonan lyase domain-containing protein</fullName>
    </recommendedName>
</protein>
<sequence>VRQLIQVFNLSLYDCHLVLTRAGTGEKIWQQTVGKYHDPNFPGQHLGSNPRMKRPGLSQIPRIESKGIYALACTRHPWQRAHAVLWDSPYITVSTGDTDRLHRFPDRAGEFEIKGIPEGRHTVEVWHPRFEPVKKTYEVDISMDQTTPLSIEFKAPAILKATPALLPDRTITQWAFAGPFDPLMDEEPDAPNNNLDFSATYEGMEGEVSWKRVKAAAGRDKGYVLLDKAMWKIHDLCLSYFAVRIDSAKPQRLQLQVHNQTDSLKVWLNRKVIFRSYTGDFGAYARYPRPFIITGDLKAGKNTLLLLVSMERTVGARLSVKYRGEGVRVVVPLK</sequence>
<gene>
    <name evidence="1" type="ORF">LCGC14_1609290</name>
</gene>
<dbReference type="AlphaFoldDB" id="A0A0F9I8U8"/>
<dbReference type="SUPFAM" id="SSF49452">
    <property type="entry name" value="Starch-binding domain-like"/>
    <property type="match status" value="1"/>
</dbReference>
<comment type="caution">
    <text evidence="1">The sequence shown here is derived from an EMBL/GenBank/DDBJ whole genome shotgun (WGS) entry which is preliminary data.</text>
</comment>
<dbReference type="GO" id="GO:0030246">
    <property type="term" value="F:carbohydrate binding"/>
    <property type="evidence" value="ECO:0007669"/>
    <property type="project" value="InterPro"/>
</dbReference>
<organism evidence="1">
    <name type="scientific">marine sediment metagenome</name>
    <dbReference type="NCBI Taxonomy" id="412755"/>
    <lineage>
        <taxon>unclassified sequences</taxon>
        <taxon>metagenomes</taxon>
        <taxon>ecological metagenomes</taxon>
    </lineage>
</organism>
<evidence type="ECO:0008006" key="2">
    <source>
        <dbReference type="Google" id="ProtNLM"/>
    </source>
</evidence>
<reference evidence="1" key="1">
    <citation type="journal article" date="2015" name="Nature">
        <title>Complex archaea that bridge the gap between prokaryotes and eukaryotes.</title>
        <authorList>
            <person name="Spang A."/>
            <person name="Saw J.H."/>
            <person name="Jorgensen S.L."/>
            <person name="Zaremba-Niedzwiedzka K."/>
            <person name="Martijn J."/>
            <person name="Lind A.E."/>
            <person name="van Eijk R."/>
            <person name="Schleper C."/>
            <person name="Guy L."/>
            <person name="Ettema T.J."/>
        </authorList>
    </citation>
    <scope>NUCLEOTIDE SEQUENCE</scope>
</reference>
<evidence type="ECO:0000313" key="1">
    <source>
        <dbReference type="EMBL" id="KKM24021.1"/>
    </source>
</evidence>
<dbReference type="InterPro" id="IPR013784">
    <property type="entry name" value="Carb-bd-like_fold"/>
</dbReference>
<dbReference type="EMBL" id="LAZR01013007">
    <property type="protein sequence ID" value="KKM24021.1"/>
    <property type="molecule type" value="Genomic_DNA"/>
</dbReference>
<accession>A0A0F9I8U8</accession>
<proteinExistence type="predicted"/>
<name>A0A0F9I8U8_9ZZZZ</name>
<feature type="non-terminal residue" evidence="1">
    <location>
        <position position="1"/>
    </location>
</feature>